<comment type="caution">
    <text evidence="1">The sequence shown here is derived from an EMBL/GenBank/DDBJ whole genome shotgun (WGS) entry which is preliminary data.</text>
</comment>
<dbReference type="SUPFAM" id="SSF141452">
    <property type="entry name" value="Hcp1-like"/>
    <property type="match status" value="1"/>
</dbReference>
<dbReference type="OrthoDB" id="7307593at2"/>
<organism evidence="1 2">
    <name type="scientific">Azospirillum palustre</name>
    <dbReference type="NCBI Taxonomy" id="2044885"/>
    <lineage>
        <taxon>Bacteria</taxon>
        <taxon>Pseudomonadati</taxon>
        <taxon>Pseudomonadota</taxon>
        <taxon>Alphaproteobacteria</taxon>
        <taxon>Rhodospirillales</taxon>
        <taxon>Azospirillaceae</taxon>
        <taxon>Azospirillum</taxon>
    </lineage>
</organism>
<protein>
    <recommendedName>
        <fullName evidence="3">Type VI secretion system tube protein Hcp</fullName>
    </recommendedName>
</protein>
<accession>A0A2B8BJ83</accession>
<evidence type="ECO:0008006" key="3">
    <source>
        <dbReference type="Google" id="ProtNLM"/>
    </source>
</evidence>
<dbReference type="Pfam" id="PF05638">
    <property type="entry name" value="T6SS_HCP"/>
    <property type="match status" value="1"/>
</dbReference>
<dbReference type="InterPro" id="IPR008514">
    <property type="entry name" value="T6SS_Hcp"/>
</dbReference>
<proteinExistence type="predicted"/>
<dbReference type="InterPro" id="IPR036624">
    <property type="entry name" value="Hcp1-lik_sf"/>
</dbReference>
<reference evidence="2" key="1">
    <citation type="submission" date="2017-10" db="EMBL/GenBank/DDBJ databases">
        <authorList>
            <person name="Kravchenko I.K."/>
            <person name="Grouzdev D.S."/>
        </authorList>
    </citation>
    <scope>NUCLEOTIDE SEQUENCE [LARGE SCALE GENOMIC DNA]</scope>
    <source>
        <strain evidence="2">B2</strain>
    </source>
</reference>
<dbReference type="RefSeq" id="WP_098735800.1">
    <property type="nucleotide sequence ID" value="NZ_PDKW01000039.1"/>
</dbReference>
<evidence type="ECO:0000313" key="2">
    <source>
        <dbReference type="Proteomes" id="UP000225379"/>
    </source>
</evidence>
<sequence length="197" mass="21408">MRILLKYPGIAGDSLLQGYSNLIYCTKFDMKTGSNDAGSLEYGSAVEDDDYDVYGIAAMHDNYRNVKPQAKRRTVGIDSVDLSKPIDMASPLLLKAAFADPVPGAEATIYFLRPMDTQVSAEQSDISGGKISFDKFLTIVLTDVHVTSYTVSASGSGDNSGDETISLSFTKLNMTYVHYKNGQPQNVPAEIKVAKKE</sequence>
<dbReference type="AlphaFoldDB" id="A0A2B8BJ83"/>
<name>A0A2B8BJ83_9PROT</name>
<dbReference type="Gene3D" id="2.30.110.20">
    <property type="entry name" value="Hcp1-like"/>
    <property type="match status" value="1"/>
</dbReference>
<evidence type="ECO:0000313" key="1">
    <source>
        <dbReference type="EMBL" id="PGH57810.1"/>
    </source>
</evidence>
<gene>
    <name evidence="1" type="ORF">CRT60_07465</name>
</gene>
<dbReference type="EMBL" id="PDKW01000039">
    <property type="protein sequence ID" value="PGH57810.1"/>
    <property type="molecule type" value="Genomic_DNA"/>
</dbReference>
<dbReference type="Proteomes" id="UP000225379">
    <property type="component" value="Unassembled WGS sequence"/>
</dbReference>
<keyword evidence="2" id="KW-1185">Reference proteome</keyword>